<proteinExistence type="predicted"/>
<dbReference type="SUPFAM" id="SSF52047">
    <property type="entry name" value="RNI-like"/>
    <property type="match status" value="1"/>
</dbReference>
<dbReference type="Proteomes" id="UP000239560">
    <property type="component" value="Unassembled WGS sequence"/>
</dbReference>
<name>A0A0K3C8P6_RHOTO</name>
<reference evidence="2 4" key="2">
    <citation type="journal article" date="2018" name="Elife">
        <title>Functional genomics of lipid metabolism in the oleaginous yeast Rhodosporidium toruloides.</title>
        <authorList>
            <person name="Coradetti S.T."/>
            <person name="Pinel D."/>
            <person name="Geiselman G."/>
            <person name="Ito M."/>
            <person name="Mondo S."/>
            <person name="Reilly M.C."/>
            <person name="Cheng Y.F."/>
            <person name="Bauer S."/>
            <person name="Grigoriev I."/>
            <person name="Gladden J.M."/>
            <person name="Simmons B.A."/>
            <person name="Brem R."/>
            <person name="Arkin A.P."/>
            <person name="Skerker J.M."/>
        </authorList>
    </citation>
    <scope>NUCLEOTIDE SEQUENCE [LARGE SCALE GENOMIC DNA]</scope>
    <source>
        <strain evidence="2 4">NBRC 0880</strain>
    </source>
</reference>
<evidence type="ECO:0000313" key="2">
    <source>
        <dbReference type="EMBL" id="PRQ78101.1"/>
    </source>
</evidence>
<dbReference type="InterPro" id="IPR032675">
    <property type="entry name" value="LRR_dom_sf"/>
</dbReference>
<dbReference type="OrthoDB" id="2523207at2759"/>
<dbReference type="EMBL" id="LCTV02000001">
    <property type="protein sequence ID" value="PRQ78101.1"/>
    <property type="molecule type" value="Genomic_DNA"/>
</dbReference>
<reference evidence="1 3" key="1">
    <citation type="submission" date="2015-07" db="EMBL/GenBank/DDBJ databases">
        <authorList>
            <person name="Cajimat M.N.B."/>
            <person name="Milazzo M.L."/>
            <person name="Fulhorst C.F."/>
        </authorList>
    </citation>
    <scope>NUCLEOTIDE SEQUENCE [LARGE SCALE GENOMIC DNA]</scope>
    <source>
        <strain evidence="1">Single colony</strain>
    </source>
</reference>
<dbReference type="Gene3D" id="3.80.10.10">
    <property type="entry name" value="Ribonuclease Inhibitor"/>
    <property type="match status" value="1"/>
</dbReference>
<dbReference type="AlphaFoldDB" id="A0A0K3C8P6"/>
<accession>A0A0K3C8P6</accession>
<gene>
    <name evidence="1" type="primary">FGENESH: predicted gene_1.716</name>
    <name evidence="2" type="ORF">AAT19DRAFT_9169</name>
    <name evidence="1" type="ORF">BN2166_0007160</name>
</gene>
<protein>
    <submittedName>
        <fullName evidence="1 2">Proteophosphoglycan ppg4</fullName>
    </submittedName>
</protein>
<organism evidence="1 3">
    <name type="scientific">Rhodotorula toruloides</name>
    <name type="common">Yeast</name>
    <name type="synonym">Rhodosporidium toruloides</name>
    <dbReference type="NCBI Taxonomy" id="5286"/>
    <lineage>
        <taxon>Eukaryota</taxon>
        <taxon>Fungi</taxon>
        <taxon>Dikarya</taxon>
        <taxon>Basidiomycota</taxon>
        <taxon>Pucciniomycotina</taxon>
        <taxon>Microbotryomycetes</taxon>
        <taxon>Sporidiobolales</taxon>
        <taxon>Sporidiobolaceae</taxon>
        <taxon>Rhodotorula</taxon>
    </lineage>
</organism>
<evidence type="ECO:0000313" key="1">
    <source>
        <dbReference type="EMBL" id="CTR04855.1"/>
    </source>
</evidence>
<evidence type="ECO:0000313" key="4">
    <source>
        <dbReference type="Proteomes" id="UP000239560"/>
    </source>
</evidence>
<keyword evidence="3" id="KW-1185">Reference proteome</keyword>
<dbReference type="EMBL" id="CWKI01000001">
    <property type="protein sequence ID" value="CTR04855.1"/>
    <property type="molecule type" value="Genomic_DNA"/>
</dbReference>
<sequence length="411" mass="46336">MSATLPQDVLEMVYRYVEQDPHQISRARQGFYRLCLVSRVFCHVGRRFLYRKPLFGRRLTPQALFQLAETLRANQRYLGKLVINLSGADTACKRLSLTEETLGPTSFQFRGFSKAFSWQLYILSSCLNCRKVTAAYSAETELKKLVRLASTSLPDLRHIRLVDSSSGRDAIRAPVLLNNLQILTQIPSLEITNTGLEEPLSKQDPQLALNLQKLSIVDPEASLSSLFSFFPIDTSRLTNLALQYCAASEPDLLELVSLAPQLVKLSLKSSFFNPDNHLLWQYATDVEGLRIPTKFFAQLPNIVRLELGGLAALSVWRLQLLAKHSPRIRHLSAEDCVWLRDEGASVIFPTNDLAEVFPTFKRLKYAHLGTIPLAYSDTAVQSLKKASKKMRAKLAFEFADDVCPNCGRHHL</sequence>
<evidence type="ECO:0000313" key="3">
    <source>
        <dbReference type="Proteomes" id="UP000199069"/>
    </source>
</evidence>
<dbReference type="Proteomes" id="UP000199069">
    <property type="component" value="Unassembled WGS sequence"/>
</dbReference>